<keyword evidence="2" id="KW-0560">Oxidoreductase</keyword>
<evidence type="ECO:0000256" key="2">
    <source>
        <dbReference type="ARBA" id="ARBA00023002"/>
    </source>
</evidence>
<dbReference type="SUPFAM" id="SSF51735">
    <property type="entry name" value="NAD(P)-binding Rossmann-fold domains"/>
    <property type="match status" value="1"/>
</dbReference>
<dbReference type="GO" id="GO:0016491">
    <property type="term" value="F:oxidoreductase activity"/>
    <property type="evidence" value="ECO:0007669"/>
    <property type="project" value="UniProtKB-KW"/>
</dbReference>
<dbReference type="PANTHER" id="PTHR42879:SF2">
    <property type="entry name" value="3-OXOACYL-[ACYL-CARRIER-PROTEIN] REDUCTASE FABG"/>
    <property type="match status" value="1"/>
</dbReference>
<dbReference type="InterPro" id="IPR050259">
    <property type="entry name" value="SDR"/>
</dbReference>
<evidence type="ECO:0000313" key="5">
    <source>
        <dbReference type="Proteomes" id="UP000178230"/>
    </source>
</evidence>
<sequence>MKTVFITGSTRGIGQAIAFEFAKNNHTVILNGTKESPKTNKLIGRIKKISKKSAIYYFDVSDFEQVQDNCRRILKEFKKVDVLVNNAGIVRDKSLMKMDLEDWDKVIKTNLYGPFFITKIILPGMIKQNFGRIINISSIIGLTGNFGQTNYSASKAGLIGFTKSLAKETAKHHITVNAVCPGFAETDMVASVPAEILKTRILPKIALGRLALPSEIAKLVYFLSSEDAGYITGEYISINGGFS</sequence>
<dbReference type="Pfam" id="PF00106">
    <property type="entry name" value="adh_short"/>
    <property type="match status" value="1"/>
</dbReference>
<evidence type="ECO:0000256" key="3">
    <source>
        <dbReference type="RuleBase" id="RU000363"/>
    </source>
</evidence>
<comment type="similarity">
    <text evidence="1 3">Belongs to the short-chain dehydrogenases/reductases (SDR) family.</text>
</comment>
<accession>A0A1F5YGJ9</accession>
<protein>
    <recommendedName>
        <fullName evidence="6">3-oxoacyl-[acyl-carrier-protein] reductase</fullName>
    </recommendedName>
</protein>
<dbReference type="AlphaFoldDB" id="A0A1F5YGJ9"/>
<gene>
    <name evidence="4" type="ORF">A2Y99_05180</name>
</gene>
<name>A0A1F5YGJ9_9BACT</name>
<proteinExistence type="inferred from homology"/>
<dbReference type="Proteomes" id="UP000178230">
    <property type="component" value="Unassembled WGS sequence"/>
</dbReference>
<dbReference type="PRINTS" id="PR00080">
    <property type="entry name" value="SDRFAMILY"/>
</dbReference>
<dbReference type="PRINTS" id="PR00081">
    <property type="entry name" value="GDHRDH"/>
</dbReference>
<evidence type="ECO:0000313" key="4">
    <source>
        <dbReference type="EMBL" id="OGF99182.1"/>
    </source>
</evidence>
<dbReference type="Gene3D" id="3.40.50.720">
    <property type="entry name" value="NAD(P)-binding Rossmann-like Domain"/>
    <property type="match status" value="1"/>
</dbReference>
<dbReference type="FunFam" id="3.40.50.720:FF:000173">
    <property type="entry name" value="3-oxoacyl-[acyl-carrier protein] reductase"/>
    <property type="match status" value="1"/>
</dbReference>
<dbReference type="InterPro" id="IPR036291">
    <property type="entry name" value="NAD(P)-bd_dom_sf"/>
</dbReference>
<reference evidence="4 5" key="1">
    <citation type="journal article" date="2016" name="Nat. Commun.">
        <title>Thousands of microbial genomes shed light on interconnected biogeochemical processes in an aquifer system.</title>
        <authorList>
            <person name="Anantharaman K."/>
            <person name="Brown C.T."/>
            <person name="Hug L.A."/>
            <person name="Sharon I."/>
            <person name="Castelle C.J."/>
            <person name="Probst A.J."/>
            <person name="Thomas B.C."/>
            <person name="Singh A."/>
            <person name="Wilkins M.J."/>
            <person name="Karaoz U."/>
            <person name="Brodie E.L."/>
            <person name="Williams K.H."/>
            <person name="Hubbard S.S."/>
            <person name="Banfield J.F."/>
        </authorList>
    </citation>
    <scope>NUCLEOTIDE SEQUENCE [LARGE SCALE GENOMIC DNA]</scope>
</reference>
<dbReference type="PANTHER" id="PTHR42879">
    <property type="entry name" value="3-OXOACYL-(ACYL-CARRIER-PROTEIN) REDUCTASE"/>
    <property type="match status" value="1"/>
</dbReference>
<evidence type="ECO:0008006" key="6">
    <source>
        <dbReference type="Google" id="ProtNLM"/>
    </source>
</evidence>
<comment type="caution">
    <text evidence="4">The sequence shown here is derived from an EMBL/GenBank/DDBJ whole genome shotgun (WGS) entry which is preliminary data.</text>
</comment>
<dbReference type="GO" id="GO:0032787">
    <property type="term" value="P:monocarboxylic acid metabolic process"/>
    <property type="evidence" value="ECO:0007669"/>
    <property type="project" value="UniProtKB-ARBA"/>
</dbReference>
<dbReference type="InterPro" id="IPR020904">
    <property type="entry name" value="Sc_DH/Rdtase_CS"/>
</dbReference>
<dbReference type="EMBL" id="MFIY01000068">
    <property type="protein sequence ID" value="OGF99182.1"/>
    <property type="molecule type" value="Genomic_DNA"/>
</dbReference>
<dbReference type="NCBIfam" id="NF009466">
    <property type="entry name" value="PRK12826.1-2"/>
    <property type="match status" value="1"/>
</dbReference>
<evidence type="ECO:0000256" key="1">
    <source>
        <dbReference type="ARBA" id="ARBA00006484"/>
    </source>
</evidence>
<organism evidence="4 5">
    <name type="scientific">Candidatus Gottesmanbacteria bacterium RBG_13_37_7</name>
    <dbReference type="NCBI Taxonomy" id="1798369"/>
    <lineage>
        <taxon>Bacteria</taxon>
        <taxon>Candidatus Gottesmaniibacteriota</taxon>
    </lineage>
</organism>
<dbReference type="CDD" id="cd05333">
    <property type="entry name" value="BKR_SDR_c"/>
    <property type="match status" value="1"/>
</dbReference>
<dbReference type="InterPro" id="IPR002347">
    <property type="entry name" value="SDR_fam"/>
</dbReference>
<dbReference type="PROSITE" id="PS00061">
    <property type="entry name" value="ADH_SHORT"/>
    <property type="match status" value="1"/>
</dbReference>